<reference evidence="1 2" key="1">
    <citation type="submission" date="2017-01" db="EMBL/GenBank/DDBJ databases">
        <title>Bacillus phylogenomics.</title>
        <authorList>
            <person name="Dunlap C."/>
        </authorList>
    </citation>
    <scope>NUCLEOTIDE SEQUENCE [LARGE SCALE GENOMIC DNA]</scope>
    <source>
        <strain evidence="1 2">NRRL B-41282</strain>
    </source>
</reference>
<organism evidence="1 2">
    <name type="scientific">Bacillus swezeyi</name>
    <dbReference type="NCBI Taxonomy" id="1925020"/>
    <lineage>
        <taxon>Bacteria</taxon>
        <taxon>Bacillati</taxon>
        <taxon>Bacillota</taxon>
        <taxon>Bacilli</taxon>
        <taxon>Bacillales</taxon>
        <taxon>Bacillaceae</taxon>
        <taxon>Bacillus</taxon>
    </lineage>
</organism>
<dbReference type="Proteomes" id="UP000187367">
    <property type="component" value="Unassembled WGS sequence"/>
</dbReference>
<dbReference type="AlphaFoldDB" id="A0A1R1RGM8"/>
<protein>
    <submittedName>
        <fullName evidence="1">Uncharacterized protein</fullName>
    </submittedName>
</protein>
<evidence type="ECO:0000313" key="2">
    <source>
        <dbReference type="Proteomes" id="UP000187367"/>
    </source>
</evidence>
<keyword evidence="2" id="KW-1185">Reference proteome</keyword>
<sequence length="78" mass="9307">MHVYFLSEILFEKTSIRRFYKAYMIPERSKKSAYMRCVKRSSQRSEAYSKSFAGYNNGVPDRMLDQLYETRFDALIEG</sequence>
<gene>
    <name evidence="1" type="ORF">BW143_00765</name>
</gene>
<accession>A0A1R1QYR6</accession>
<dbReference type="EMBL" id="MTJL01000002">
    <property type="protein sequence ID" value="OMI09802.1"/>
    <property type="molecule type" value="Genomic_DNA"/>
</dbReference>
<accession>A0A1R1RGM8</accession>
<name>A0A1R1RGM8_9BACI</name>
<evidence type="ECO:0000313" key="1">
    <source>
        <dbReference type="EMBL" id="OMI09802.1"/>
    </source>
</evidence>
<comment type="caution">
    <text evidence="1">The sequence shown here is derived from an EMBL/GenBank/DDBJ whole genome shotgun (WGS) entry which is preliminary data.</text>
</comment>
<proteinExistence type="predicted"/>